<dbReference type="SMART" id="SM00192">
    <property type="entry name" value="LDLa"/>
    <property type="match status" value="8"/>
</dbReference>
<feature type="repeat" description="LDL-receptor class B" evidence="14">
    <location>
        <begin position="565"/>
        <end position="607"/>
    </location>
</feature>
<dbReference type="PROSITE" id="PS00010">
    <property type="entry name" value="ASX_HYDROXYL"/>
    <property type="match status" value="1"/>
</dbReference>
<evidence type="ECO:0000256" key="11">
    <source>
        <dbReference type="ARBA" id="ARBA00023180"/>
    </source>
</evidence>
<evidence type="ECO:0000313" key="19">
    <source>
        <dbReference type="Ensembl" id="ENSPKIP00000037127.1"/>
    </source>
</evidence>
<dbReference type="InterPro" id="IPR001881">
    <property type="entry name" value="EGF-like_Ca-bd_dom"/>
</dbReference>
<dbReference type="SMART" id="SM00179">
    <property type="entry name" value="EGF_CA"/>
    <property type="match status" value="3"/>
</dbReference>
<keyword evidence="7 16" id="KW-1133">Transmembrane helix</keyword>
<keyword evidence="10" id="KW-0675">Receptor</keyword>
<dbReference type="PANTHER" id="PTHR22722:SF12">
    <property type="entry name" value="EGF-LIKE DOMAIN-CONTAINING PROTEIN"/>
    <property type="match status" value="1"/>
</dbReference>
<evidence type="ECO:0000256" key="10">
    <source>
        <dbReference type="ARBA" id="ARBA00023170"/>
    </source>
</evidence>
<feature type="repeat" description="LDL-receptor class B" evidence="14">
    <location>
        <begin position="521"/>
        <end position="564"/>
    </location>
</feature>
<feature type="disulfide bond" evidence="13">
    <location>
        <begin position="269"/>
        <end position="281"/>
    </location>
</feature>
<dbReference type="AlphaFoldDB" id="A0A3B3T227"/>
<reference evidence="19" key="1">
    <citation type="submission" date="2025-08" db="UniProtKB">
        <authorList>
            <consortium name="Ensembl"/>
        </authorList>
    </citation>
    <scope>IDENTIFICATION</scope>
</reference>
<protein>
    <submittedName>
        <fullName evidence="19">Si:dkey-88l16.3</fullName>
    </submittedName>
</protein>
<comment type="caution">
    <text evidence="12">Lacks conserved residue(s) required for the propagation of feature annotation.</text>
</comment>
<dbReference type="PROSITE" id="PS00022">
    <property type="entry name" value="EGF_1"/>
    <property type="match status" value="1"/>
</dbReference>
<feature type="transmembrane region" description="Helical" evidence="16">
    <location>
        <begin position="1139"/>
        <end position="1161"/>
    </location>
</feature>
<dbReference type="SUPFAM" id="SSF63825">
    <property type="entry name" value="YWTD domain"/>
    <property type="match status" value="2"/>
</dbReference>
<dbReference type="InterPro" id="IPR011042">
    <property type="entry name" value="6-blade_b-propeller_TolB-like"/>
</dbReference>
<evidence type="ECO:0000256" key="16">
    <source>
        <dbReference type="SAM" id="Phobius"/>
    </source>
</evidence>
<feature type="domain" description="EGF-like" evidence="18">
    <location>
        <begin position="1093"/>
        <end position="1130"/>
    </location>
</feature>
<dbReference type="InterPro" id="IPR000742">
    <property type="entry name" value="EGF"/>
</dbReference>
<feature type="disulfide bond" evidence="13">
    <location>
        <begin position="92"/>
        <end position="107"/>
    </location>
</feature>
<feature type="disulfide bond" evidence="13">
    <location>
        <begin position="276"/>
        <end position="294"/>
    </location>
</feature>
<keyword evidence="5 17" id="KW-0732">Signal</keyword>
<evidence type="ECO:0000256" key="12">
    <source>
        <dbReference type="PROSITE-ProRule" id="PRU00076"/>
    </source>
</evidence>
<dbReference type="InterPro" id="IPR036055">
    <property type="entry name" value="LDL_receptor-like_sf"/>
</dbReference>
<comment type="subcellular location">
    <subcellularLocation>
        <location evidence="1">Membrane</location>
        <topology evidence="1">Single-pass membrane protein</topology>
    </subcellularLocation>
</comment>
<dbReference type="Proteomes" id="UP000261540">
    <property type="component" value="Unplaced"/>
</dbReference>
<proteinExistence type="predicted"/>
<dbReference type="PROSITE" id="PS50068">
    <property type="entry name" value="LDLRA_2"/>
    <property type="match status" value="8"/>
</dbReference>
<dbReference type="CDD" id="cd00112">
    <property type="entry name" value="LDLa"/>
    <property type="match status" value="8"/>
</dbReference>
<dbReference type="GO" id="GO:0005509">
    <property type="term" value="F:calcium ion binding"/>
    <property type="evidence" value="ECO:0007669"/>
    <property type="project" value="InterPro"/>
</dbReference>
<dbReference type="FunFam" id="2.10.25.10:FF:000010">
    <property type="entry name" value="Pro-epidermal growth factor"/>
    <property type="match status" value="1"/>
</dbReference>
<feature type="disulfide bond" evidence="13">
    <location>
        <begin position="55"/>
        <end position="70"/>
    </location>
</feature>
<evidence type="ECO:0000259" key="18">
    <source>
        <dbReference type="PROSITE" id="PS50026"/>
    </source>
</evidence>
<feature type="disulfide bond" evidence="12">
    <location>
        <begin position="1120"/>
        <end position="1129"/>
    </location>
</feature>
<dbReference type="GO" id="GO:0042562">
    <property type="term" value="F:hormone binding"/>
    <property type="evidence" value="ECO:0007669"/>
    <property type="project" value="TreeGrafter"/>
</dbReference>
<keyword evidence="9 12" id="KW-1015">Disulfide bond</keyword>
<dbReference type="FunFam" id="2.120.10.30:FF:000241">
    <property type="entry name" value="Low-density lipoprotein receptor-related protein 6"/>
    <property type="match status" value="1"/>
</dbReference>
<keyword evidence="20" id="KW-1185">Reference proteome</keyword>
<dbReference type="PANTHER" id="PTHR22722">
    <property type="entry name" value="LOW-DENSITY LIPOPROTEIN RECEPTOR-RELATED PROTEIN 2-RELATED"/>
    <property type="match status" value="1"/>
</dbReference>
<evidence type="ECO:0000256" key="17">
    <source>
        <dbReference type="SAM" id="SignalP"/>
    </source>
</evidence>
<feature type="chain" id="PRO_5017436265" evidence="17">
    <location>
        <begin position="24"/>
        <end position="1224"/>
    </location>
</feature>
<evidence type="ECO:0000256" key="15">
    <source>
        <dbReference type="SAM" id="MobiDB-lite"/>
    </source>
</evidence>
<dbReference type="InterPro" id="IPR000033">
    <property type="entry name" value="LDLR_classB_rpt"/>
</dbReference>
<keyword evidence="4 16" id="KW-0812">Transmembrane</keyword>
<dbReference type="CDD" id="cd00054">
    <property type="entry name" value="EGF_CA"/>
    <property type="match status" value="1"/>
</dbReference>
<dbReference type="GeneTree" id="ENSGT00940000162544"/>
<reference evidence="19" key="2">
    <citation type="submission" date="2025-09" db="UniProtKB">
        <authorList>
            <consortium name="Ensembl"/>
        </authorList>
    </citation>
    <scope>IDENTIFICATION</scope>
</reference>
<feature type="disulfide bond" evidence="13">
    <location>
        <begin position="249"/>
        <end position="264"/>
    </location>
</feature>
<feature type="disulfide bond" evidence="13">
    <location>
        <begin position="168"/>
        <end position="183"/>
    </location>
</feature>
<dbReference type="PROSITE" id="PS51120">
    <property type="entry name" value="LDLRB"/>
    <property type="match status" value="2"/>
</dbReference>
<keyword evidence="2 12" id="KW-0245">EGF-like domain</keyword>
<feature type="disulfide bond" evidence="13">
    <location>
        <begin position="188"/>
        <end position="200"/>
    </location>
</feature>
<evidence type="ECO:0000256" key="2">
    <source>
        <dbReference type="ARBA" id="ARBA00022536"/>
    </source>
</evidence>
<dbReference type="Pfam" id="PF00057">
    <property type="entry name" value="Ldl_recept_a"/>
    <property type="match status" value="8"/>
</dbReference>
<dbReference type="InterPro" id="IPR023415">
    <property type="entry name" value="LDLR_class-A_CS"/>
</dbReference>
<keyword evidence="3" id="KW-0254">Endocytosis</keyword>
<dbReference type="PROSITE" id="PS01186">
    <property type="entry name" value="EGF_2"/>
    <property type="match status" value="2"/>
</dbReference>
<evidence type="ECO:0000256" key="8">
    <source>
        <dbReference type="ARBA" id="ARBA00023136"/>
    </source>
</evidence>
<evidence type="ECO:0000256" key="4">
    <source>
        <dbReference type="ARBA" id="ARBA00022692"/>
    </source>
</evidence>
<feature type="region of interest" description="Disordered" evidence="15">
    <location>
        <begin position="1187"/>
        <end position="1224"/>
    </location>
</feature>
<evidence type="ECO:0000256" key="5">
    <source>
        <dbReference type="ARBA" id="ARBA00022729"/>
    </source>
</evidence>
<dbReference type="Gene3D" id="4.10.1220.10">
    <property type="entry name" value="EGF-type module"/>
    <property type="match status" value="1"/>
</dbReference>
<keyword evidence="6" id="KW-0677">Repeat</keyword>
<dbReference type="Gene3D" id="4.10.400.10">
    <property type="entry name" value="Low-density Lipoprotein Receptor"/>
    <property type="match status" value="7"/>
</dbReference>
<dbReference type="PROSITE" id="PS01187">
    <property type="entry name" value="EGF_CA"/>
    <property type="match status" value="1"/>
</dbReference>
<dbReference type="SUPFAM" id="SSF57184">
    <property type="entry name" value="Growth factor receptor domain"/>
    <property type="match status" value="1"/>
</dbReference>
<dbReference type="STRING" id="1676925.ENSPKIP00000037127"/>
<sequence length="1224" mass="132807">MRLFHALPPLCSVLLQLVELALSAADGSLPAPAKCPFGSFPCKDGRGCALHSHFCDGDKDCKDGSDEVDCPVQCDQFQCAHGRKCIKLSEVCDGTAQCQDRSDEKNCWKPTDECAVRCDNTRCIPSSFRCDGERDCLDGTDEEDCGRRGCSGEFQCASGQCVSGSAHCDGHADCHDRSDEKGCQSSGCPGQKRCSDTGRCLLPVWVCDGEEDCQDGSDEKDCPAAQVTCGEFQWTCASKTQCIPISWHCDREVDCSDRSDEAGCAPAGCPSHQFQCGTGECVDPASVCNASTDCVDGSDEGPACHNDACSSPGSPQCAFKCYNTPQGARCSCNVGFELLADQVTCVDSNECKAAEPPCSHICMNTEGSYRCHCHPGYQLAADDHGCEITGEPLLLASMQNELLLHGLRRSSLDIHPTTSKKAIMWVDYDWRDQKIFWVNLEADSIKWNSLDKRNKGTIVKGVKADCLGVDWVGRNLYWIDGERGEIHAVTLDTTTTAQNSIIVVDEDLEQPRFLLLMPETGMMFWSDIGGEPRIERAGMDGSERRTVVWDKLSWPGSLAVDSLGGRIYWTDEKLRCIGSATLDGQDIKLLQLTETPRPFSVAVFEDMVYWSDTERRTVQRANKHTGKHRETLLKQDRQVLGVRIVHKLLQEDASNPCLQLRCSHLCLLAPGPRAVCRCPSGFLLDHDGLTCSQLEDSAFIYILSPTSVTQVYLQSLGTVVGQNWPDHHVLALPGIDEATALAYVQWNHSLYVADAGRGSVEVFRLQEGNLQHSHAVVKLHGDDVVIAMAVDHITLNLYWCSREQPGLHVTSGSGAYTAVLLDDLTAPSAVALHPPAGQICFSDLARVECAYMDGRNRSLLWQKAQNPCSLTFSPDGSRLYWANTGELVGVISSIGIDGSGYKEFETGGRLIDALACSDSVLFWVTVNDTTKVWFSDGTLAKQLWFEVKANIVDLKAYSKNVQEGSNLCSNRNGECGHLCLAFPGGRTCRCVEGHHLANESHCVAGHPCPPDSKACLDGQTCLPTIKFCDGHPDCPDHSDENCKTPSLDLLKYPPHSLTGTVDLLRPRGPRPSFSAPSSAVPTSLDDLLQRELEAESCDERLCGGRGKCVSVPDGGTACECHSGFQGTFCEDGAPSVQPLITYAGGALAAVVVVAVAALFVIRRRKAAGKRRERVVTMAAPQTEMVARVEGPPAQASASPPEAHSPEVTASSDFCSSDHSCHTFH</sequence>
<evidence type="ECO:0000256" key="6">
    <source>
        <dbReference type="ARBA" id="ARBA00022737"/>
    </source>
</evidence>
<dbReference type="PROSITE" id="PS50026">
    <property type="entry name" value="EGF_3"/>
    <property type="match status" value="2"/>
</dbReference>
<feature type="disulfide bond" evidence="13">
    <location>
        <begin position="118"/>
        <end position="136"/>
    </location>
</feature>
<dbReference type="InterPro" id="IPR051221">
    <property type="entry name" value="LDLR-related"/>
</dbReference>
<dbReference type="Gene3D" id="2.120.10.30">
    <property type="entry name" value="TolB, C-terminal domain"/>
    <property type="match status" value="2"/>
</dbReference>
<dbReference type="PROSITE" id="PS01209">
    <property type="entry name" value="LDLRA_1"/>
    <property type="match status" value="5"/>
</dbReference>
<dbReference type="InterPro" id="IPR002172">
    <property type="entry name" value="LDrepeatLR_classA_rpt"/>
</dbReference>
<dbReference type="InterPro" id="IPR018097">
    <property type="entry name" value="EGF_Ca-bd_CS"/>
</dbReference>
<evidence type="ECO:0000256" key="9">
    <source>
        <dbReference type="ARBA" id="ARBA00023157"/>
    </source>
</evidence>
<organism evidence="19 20">
    <name type="scientific">Paramormyrops kingsleyae</name>
    <dbReference type="NCBI Taxonomy" id="1676925"/>
    <lineage>
        <taxon>Eukaryota</taxon>
        <taxon>Metazoa</taxon>
        <taxon>Chordata</taxon>
        <taxon>Craniata</taxon>
        <taxon>Vertebrata</taxon>
        <taxon>Euteleostomi</taxon>
        <taxon>Actinopterygii</taxon>
        <taxon>Neopterygii</taxon>
        <taxon>Teleostei</taxon>
        <taxon>Osteoglossocephala</taxon>
        <taxon>Osteoglossomorpha</taxon>
        <taxon>Osteoglossiformes</taxon>
        <taxon>Mormyridae</taxon>
        <taxon>Paramormyrops</taxon>
    </lineage>
</organism>
<dbReference type="InterPro" id="IPR049883">
    <property type="entry name" value="NOTCH1_EGF-like"/>
</dbReference>
<name>A0A3B3T227_9TELE</name>
<dbReference type="Gene3D" id="2.10.25.10">
    <property type="entry name" value="Laminin"/>
    <property type="match status" value="3"/>
</dbReference>
<evidence type="ECO:0000313" key="20">
    <source>
        <dbReference type="Proteomes" id="UP000261540"/>
    </source>
</evidence>
<dbReference type="Pfam" id="PF07645">
    <property type="entry name" value="EGF_CA"/>
    <property type="match status" value="1"/>
</dbReference>
<dbReference type="SUPFAM" id="SSF57424">
    <property type="entry name" value="LDL receptor-like module"/>
    <property type="match status" value="7"/>
</dbReference>
<accession>A0A3B3T227</accession>
<feature type="disulfide bond" evidence="13">
    <location>
        <begin position="207"/>
        <end position="222"/>
    </location>
</feature>
<evidence type="ECO:0000256" key="14">
    <source>
        <dbReference type="PROSITE-ProRule" id="PRU00461"/>
    </source>
</evidence>
<dbReference type="PRINTS" id="PR00261">
    <property type="entry name" value="LDLRECEPTOR"/>
</dbReference>
<dbReference type="Ensembl" id="ENSPKIT00000018085.1">
    <property type="protein sequence ID" value="ENSPKIP00000037127.1"/>
    <property type="gene ID" value="ENSPKIG00000015383.1"/>
</dbReference>
<feature type="compositionally biased region" description="Low complexity" evidence="15">
    <location>
        <begin position="1189"/>
        <end position="1201"/>
    </location>
</feature>
<dbReference type="SMART" id="SM00135">
    <property type="entry name" value="LY"/>
    <property type="match status" value="9"/>
</dbReference>
<dbReference type="SMART" id="SM00181">
    <property type="entry name" value="EGF"/>
    <property type="match status" value="6"/>
</dbReference>
<feature type="disulfide bond" evidence="13">
    <location>
        <begin position="130"/>
        <end position="145"/>
    </location>
</feature>
<dbReference type="GO" id="GO:0016324">
    <property type="term" value="C:apical plasma membrane"/>
    <property type="evidence" value="ECO:0007669"/>
    <property type="project" value="TreeGrafter"/>
</dbReference>
<dbReference type="GO" id="GO:0006898">
    <property type="term" value="P:receptor-mediated endocytosis"/>
    <property type="evidence" value="ECO:0007669"/>
    <property type="project" value="TreeGrafter"/>
</dbReference>
<dbReference type="InterPro" id="IPR009030">
    <property type="entry name" value="Growth_fac_rcpt_cys_sf"/>
</dbReference>
<dbReference type="InterPro" id="IPR000152">
    <property type="entry name" value="EGF-type_Asp/Asn_hydroxyl_site"/>
</dbReference>
<evidence type="ECO:0000256" key="3">
    <source>
        <dbReference type="ARBA" id="ARBA00022583"/>
    </source>
</evidence>
<evidence type="ECO:0000256" key="13">
    <source>
        <dbReference type="PROSITE-ProRule" id="PRU00124"/>
    </source>
</evidence>
<evidence type="ECO:0000256" key="7">
    <source>
        <dbReference type="ARBA" id="ARBA00022989"/>
    </source>
</evidence>
<keyword evidence="8 16" id="KW-0472">Membrane</keyword>
<dbReference type="GO" id="GO:0043235">
    <property type="term" value="C:receptor complex"/>
    <property type="evidence" value="ECO:0007669"/>
    <property type="project" value="TreeGrafter"/>
</dbReference>
<evidence type="ECO:0000256" key="1">
    <source>
        <dbReference type="ARBA" id="ARBA00004167"/>
    </source>
</evidence>
<feature type="disulfide bond" evidence="13">
    <location>
        <begin position="156"/>
        <end position="174"/>
    </location>
</feature>
<keyword evidence="11" id="KW-0325">Glycoprotein</keyword>
<feature type="domain" description="EGF-like" evidence="18">
    <location>
        <begin position="347"/>
        <end position="387"/>
    </location>
</feature>
<dbReference type="Pfam" id="PF00058">
    <property type="entry name" value="Ldl_recept_b"/>
    <property type="match status" value="1"/>
</dbReference>
<feature type="signal peptide" evidence="17">
    <location>
        <begin position="1"/>
        <end position="23"/>
    </location>
</feature>